<dbReference type="Pfam" id="PF13442">
    <property type="entry name" value="Cytochrome_CBB3"/>
    <property type="match status" value="1"/>
</dbReference>
<evidence type="ECO:0000256" key="2">
    <source>
        <dbReference type="ARBA" id="ARBA00022617"/>
    </source>
</evidence>
<dbReference type="Gene3D" id="1.10.760.10">
    <property type="entry name" value="Cytochrome c-like domain"/>
    <property type="match status" value="1"/>
</dbReference>
<keyword evidence="2 6" id="KW-0349">Heme</keyword>
<protein>
    <submittedName>
        <fullName evidence="9">Cytochrome c</fullName>
    </submittedName>
</protein>
<dbReference type="PANTHER" id="PTHR37823">
    <property type="entry name" value="CYTOCHROME C-553-LIKE"/>
    <property type="match status" value="1"/>
</dbReference>
<evidence type="ECO:0000256" key="7">
    <source>
        <dbReference type="SAM" id="SignalP"/>
    </source>
</evidence>
<comment type="caution">
    <text evidence="9">The sequence shown here is derived from an EMBL/GenBank/DDBJ whole genome shotgun (WGS) entry which is preliminary data.</text>
</comment>
<feature type="domain" description="Cytochrome c" evidence="8">
    <location>
        <begin position="41"/>
        <end position="120"/>
    </location>
</feature>
<dbReference type="InterPro" id="IPR051811">
    <property type="entry name" value="Cytochrome_c550/c551-like"/>
</dbReference>
<evidence type="ECO:0000256" key="4">
    <source>
        <dbReference type="ARBA" id="ARBA00022982"/>
    </source>
</evidence>
<name>A0AA42S4R6_9BURK</name>
<feature type="chain" id="PRO_5041245849" evidence="7">
    <location>
        <begin position="38"/>
        <end position="124"/>
    </location>
</feature>
<organism evidence="9 10">
    <name type="scientific">Achromobacter spanius</name>
    <dbReference type="NCBI Taxonomy" id="217203"/>
    <lineage>
        <taxon>Bacteria</taxon>
        <taxon>Pseudomonadati</taxon>
        <taxon>Pseudomonadota</taxon>
        <taxon>Betaproteobacteria</taxon>
        <taxon>Burkholderiales</taxon>
        <taxon>Alcaligenaceae</taxon>
        <taxon>Achromobacter</taxon>
    </lineage>
</organism>
<keyword evidence="4" id="KW-0249">Electron transport</keyword>
<dbReference type="Proteomes" id="UP001161094">
    <property type="component" value="Unassembled WGS sequence"/>
</dbReference>
<evidence type="ECO:0000259" key="8">
    <source>
        <dbReference type="PROSITE" id="PS51007"/>
    </source>
</evidence>
<keyword evidence="3 6" id="KW-0479">Metal-binding</keyword>
<evidence type="ECO:0000256" key="1">
    <source>
        <dbReference type="ARBA" id="ARBA00022448"/>
    </source>
</evidence>
<dbReference type="SUPFAM" id="SSF46626">
    <property type="entry name" value="Cytochrome c"/>
    <property type="match status" value="1"/>
</dbReference>
<dbReference type="GO" id="GO:0046872">
    <property type="term" value="F:metal ion binding"/>
    <property type="evidence" value="ECO:0007669"/>
    <property type="project" value="UniProtKB-KW"/>
</dbReference>
<proteinExistence type="predicted"/>
<keyword evidence="5 6" id="KW-0408">Iron</keyword>
<dbReference type="GO" id="GO:0020037">
    <property type="term" value="F:heme binding"/>
    <property type="evidence" value="ECO:0007669"/>
    <property type="project" value="InterPro"/>
</dbReference>
<evidence type="ECO:0000313" key="10">
    <source>
        <dbReference type="Proteomes" id="UP001161094"/>
    </source>
</evidence>
<dbReference type="InterPro" id="IPR009056">
    <property type="entry name" value="Cyt_c-like_dom"/>
</dbReference>
<evidence type="ECO:0000256" key="5">
    <source>
        <dbReference type="ARBA" id="ARBA00023004"/>
    </source>
</evidence>
<dbReference type="PANTHER" id="PTHR37823:SF1">
    <property type="entry name" value="CYTOCHROME C-553-LIKE"/>
    <property type="match status" value="1"/>
</dbReference>
<dbReference type="GO" id="GO:0009055">
    <property type="term" value="F:electron transfer activity"/>
    <property type="evidence" value="ECO:0007669"/>
    <property type="project" value="InterPro"/>
</dbReference>
<evidence type="ECO:0000256" key="6">
    <source>
        <dbReference type="PROSITE-ProRule" id="PRU00433"/>
    </source>
</evidence>
<dbReference type="RefSeq" id="WP_279995829.1">
    <property type="nucleotide sequence ID" value="NZ_JAOCDZ010000010.1"/>
</dbReference>
<dbReference type="EMBL" id="JAOCDZ010000010">
    <property type="protein sequence ID" value="MDH0737336.1"/>
    <property type="molecule type" value="Genomic_DNA"/>
</dbReference>
<feature type="signal peptide" evidence="7">
    <location>
        <begin position="1"/>
        <end position="37"/>
    </location>
</feature>
<gene>
    <name evidence="9" type="ORF">N5D93_16105</name>
</gene>
<dbReference type="AlphaFoldDB" id="A0AA42S4R6"/>
<keyword evidence="1" id="KW-0813">Transport</keyword>
<sequence length="124" mass="12714">MQRSVVSPPTPRLLAGWRVFPLLAAALLCVPGSLTVAAEPTDAEAGRALFLKGSTPACAVCHTMADAGAKGTIGPNLDELKPDAQRVMQAVRNGIGVMPAFDALSDEDVQALANYVAKATGAAQ</sequence>
<dbReference type="PROSITE" id="PS51007">
    <property type="entry name" value="CYTC"/>
    <property type="match status" value="1"/>
</dbReference>
<accession>A0AA42S4R6</accession>
<dbReference type="InterPro" id="IPR036909">
    <property type="entry name" value="Cyt_c-like_dom_sf"/>
</dbReference>
<evidence type="ECO:0000313" key="9">
    <source>
        <dbReference type="EMBL" id="MDH0737336.1"/>
    </source>
</evidence>
<reference evidence="9" key="1">
    <citation type="submission" date="2022-09" db="EMBL/GenBank/DDBJ databases">
        <title>Intensive care unit water sources are persistently colonized with multi-drug resistant bacteria and are the site of extensive horizontal gene transfer of antibiotic resistance genes.</title>
        <authorList>
            <person name="Diorio-Toth L."/>
        </authorList>
    </citation>
    <scope>NUCLEOTIDE SEQUENCE</scope>
    <source>
        <strain evidence="9">GD03843</strain>
    </source>
</reference>
<evidence type="ECO:0000256" key="3">
    <source>
        <dbReference type="ARBA" id="ARBA00022723"/>
    </source>
</evidence>
<keyword evidence="7" id="KW-0732">Signal</keyword>